<evidence type="ECO:0000313" key="2">
    <source>
        <dbReference type="EMBL" id="MPR26573.1"/>
    </source>
</evidence>
<feature type="chain" id="PRO_5030135447" evidence="1">
    <location>
        <begin position="20"/>
        <end position="171"/>
    </location>
</feature>
<proteinExistence type="predicted"/>
<dbReference type="OrthoDB" id="8018452at2"/>
<keyword evidence="3" id="KW-1185">Reference proteome</keyword>
<comment type="caution">
    <text evidence="2">The sequence shown here is derived from an EMBL/GenBank/DDBJ whole genome shotgun (WGS) entry which is preliminary data.</text>
</comment>
<dbReference type="Proteomes" id="UP000403266">
    <property type="component" value="Unassembled WGS sequence"/>
</dbReference>
<organism evidence="2 3">
    <name type="scientific">Microvirga tunisiensis</name>
    <dbReference type="NCBI Taxonomy" id="2108360"/>
    <lineage>
        <taxon>Bacteria</taxon>
        <taxon>Pseudomonadati</taxon>
        <taxon>Pseudomonadota</taxon>
        <taxon>Alphaproteobacteria</taxon>
        <taxon>Hyphomicrobiales</taxon>
        <taxon>Methylobacteriaceae</taxon>
        <taxon>Microvirga</taxon>
    </lineage>
</organism>
<evidence type="ECO:0000313" key="3">
    <source>
        <dbReference type="Proteomes" id="UP000403266"/>
    </source>
</evidence>
<name>A0A5N7MI55_9HYPH</name>
<accession>A0A5N7MI55</accession>
<dbReference type="AlphaFoldDB" id="A0A5N7MI55"/>
<dbReference type="RefSeq" id="WP_152712739.1">
    <property type="nucleotide sequence ID" value="NZ_VOSJ01000053.1"/>
</dbReference>
<reference evidence="2 3" key="1">
    <citation type="journal article" date="2019" name="Syst. Appl. Microbiol.">
        <title>Microvirga tunisiensis sp. nov., a root nodule symbiotic bacterium isolated from Lupinus micranthus and L. luteus grown in Northern Tunisia.</title>
        <authorList>
            <person name="Msaddak A."/>
            <person name="Rejili M."/>
            <person name="Duran D."/>
            <person name="Mars M."/>
            <person name="Palacios J.M."/>
            <person name="Ruiz-Argueso T."/>
            <person name="Rey L."/>
            <person name="Imperial J."/>
        </authorList>
    </citation>
    <scope>NUCLEOTIDE SEQUENCE [LARGE SCALE GENOMIC DNA]</scope>
    <source>
        <strain evidence="2 3">Lmie10</strain>
    </source>
</reference>
<gene>
    <name evidence="2" type="ORF">FS320_15450</name>
</gene>
<feature type="signal peptide" evidence="1">
    <location>
        <begin position="1"/>
        <end position="19"/>
    </location>
</feature>
<sequence>MLLSLAVALFLAVTLGVDAAQTKPKTKPRAGKIAQMVTISGECTKLTHAGHPVEGCKTILVNMNYSTGVSGYWFMTGNSILSFAGESARRIEQGSGNAVQSIERVFLADTSNIGQADYAAAEAALGFCRFGDVTRRGSMVECVAHTQAGVYEGSFVTDGTPPKLDTFQIGQ</sequence>
<protein>
    <submittedName>
        <fullName evidence="2">Uncharacterized protein</fullName>
    </submittedName>
</protein>
<dbReference type="EMBL" id="VOSK01000053">
    <property type="protein sequence ID" value="MPR26573.1"/>
    <property type="molecule type" value="Genomic_DNA"/>
</dbReference>
<evidence type="ECO:0000256" key="1">
    <source>
        <dbReference type="SAM" id="SignalP"/>
    </source>
</evidence>
<keyword evidence="1" id="KW-0732">Signal</keyword>